<comment type="caution">
    <text evidence="1">The sequence shown here is derived from an EMBL/GenBank/DDBJ whole genome shotgun (WGS) entry which is preliminary data.</text>
</comment>
<keyword evidence="2" id="KW-1185">Reference proteome</keyword>
<protein>
    <submittedName>
        <fullName evidence="1">Uncharacterized protein</fullName>
    </submittedName>
</protein>
<reference evidence="1 2" key="1">
    <citation type="journal article" date="2023" name="Sci. Data">
        <title>Genome assembly of the Korean intertidal mud-creeper Batillaria attramentaria.</title>
        <authorList>
            <person name="Patra A.K."/>
            <person name="Ho P.T."/>
            <person name="Jun S."/>
            <person name="Lee S.J."/>
            <person name="Kim Y."/>
            <person name="Won Y.J."/>
        </authorList>
    </citation>
    <scope>NUCLEOTIDE SEQUENCE [LARGE SCALE GENOMIC DNA]</scope>
    <source>
        <strain evidence="1">Wonlab-2016</strain>
    </source>
</reference>
<accession>A0ABD0JFI4</accession>
<dbReference type="AlphaFoldDB" id="A0ABD0JFI4"/>
<name>A0ABD0JFI4_9CAEN</name>
<evidence type="ECO:0000313" key="1">
    <source>
        <dbReference type="EMBL" id="KAK7473640.1"/>
    </source>
</evidence>
<sequence>MLGNEVLETCSLLDKFWNIRGTCQAQSQKNCEQFQVFICDVHHWAVKHARQQSKKSCEGFHVFICDALLDSEACQPQSQKSCEGFHVFICDALLDSEACQVQSQKSYE</sequence>
<evidence type="ECO:0000313" key="2">
    <source>
        <dbReference type="Proteomes" id="UP001519460"/>
    </source>
</evidence>
<gene>
    <name evidence="1" type="ORF">BaRGS_00035118</name>
</gene>
<dbReference type="Proteomes" id="UP001519460">
    <property type="component" value="Unassembled WGS sequence"/>
</dbReference>
<dbReference type="EMBL" id="JACVVK020000462">
    <property type="protein sequence ID" value="KAK7473640.1"/>
    <property type="molecule type" value="Genomic_DNA"/>
</dbReference>
<proteinExistence type="predicted"/>
<organism evidence="1 2">
    <name type="scientific">Batillaria attramentaria</name>
    <dbReference type="NCBI Taxonomy" id="370345"/>
    <lineage>
        <taxon>Eukaryota</taxon>
        <taxon>Metazoa</taxon>
        <taxon>Spiralia</taxon>
        <taxon>Lophotrochozoa</taxon>
        <taxon>Mollusca</taxon>
        <taxon>Gastropoda</taxon>
        <taxon>Caenogastropoda</taxon>
        <taxon>Sorbeoconcha</taxon>
        <taxon>Cerithioidea</taxon>
        <taxon>Batillariidae</taxon>
        <taxon>Batillaria</taxon>
    </lineage>
</organism>